<comment type="caution">
    <text evidence="1">The sequence shown here is derived from an EMBL/GenBank/DDBJ whole genome shotgun (WGS) entry which is preliminary data.</text>
</comment>
<name>A0A8X6P1L1_NEPPI</name>
<evidence type="ECO:0000313" key="2">
    <source>
        <dbReference type="Proteomes" id="UP000887013"/>
    </source>
</evidence>
<proteinExistence type="predicted"/>
<organism evidence="1 2">
    <name type="scientific">Nephila pilipes</name>
    <name type="common">Giant wood spider</name>
    <name type="synonym">Nephila maculata</name>
    <dbReference type="NCBI Taxonomy" id="299642"/>
    <lineage>
        <taxon>Eukaryota</taxon>
        <taxon>Metazoa</taxon>
        <taxon>Ecdysozoa</taxon>
        <taxon>Arthropoda</taxon>
        <taxon>Chelicerata</taxon>
        <taxon>Arachnida</taxon>
        <taxon>Araneae</taxon>
        <taxon>Araneomorphae</taxon>
        <taxon>Entelegynae</taxon>
        <taxon>Araneoidea</taxon>
        <taxon>Nephilidae</taxon>
        <taxon>Nephila</taxon>
    </lineage>
</organism>
<dbReference type="EMBL" id="BMAW01064715">
    <property type="protein sequence ID" value="GFT46710.1"/>
    <property type="molecule type" value="Genomic_DNA"/>
</dbReference>
<dbReference type="Proteomes" id="UP000887013">
    <property type="component" value="Unassembled WGS sequence"/>
</dbReference>
<accession>A0A8X6P1L1</accession>
<dbReference type="AlphaFoldDB" id="A0A8X6P1L1"/>
<gene>
    <name evidence="1" type="ORF">NPIL_488441</name>
</gene>
<reference evidence="1" key="1">
    <citation type="submission" date="2020-08" db="EMBL/GenBank/DDBJ databases">
        <title>Multicomponent nature underlies the extraordinary mechanical properties of spider dragline silk.</title>
        <authorList>
            <person name="Kono N."/>
            <person name="Nakamura H."/>
            <person name="Mori M."/>
            <person name="Yoshida Y."/>
            <person name="Ohtoshi R."/>
            <person name="Malay A.D."/>
            <person name="Moran D.A.P."/>
            <person name="Tomita M."/>
            <person name="Numata K."/>
            <person name="Arakawa K."/>
        </authorList>
    </citation>
    <scope>NUCLEOTIDE SEQUENCE</scope>
</reference>
<keyword evidence="2" id="KW-1185">Reference proteome</keyword>
<evidence type="ECO:0000313" key="1">
    <source>
        <dbReference type="EMBL" id="GFT46710.1"/>
    </source>
</evidence>
<protein>
    <submittedName>
        <fullName evidence="1">Uncharacterized protein</fullName>
    </submittedName>
</protein>
<sequence length="87" mass="9252">MPVRQFCAVFAPLLRGAKAAGTLPRVLLPRFTGGAGTGRSSGVLLWPAHERQALAAGLFAEYWPFTAHAVAVRQCGGQLAYAHEMAM</sequence>